<evidence type="ECO:0000256" key="2">
    <source>
        <dbReference type="ARBA" id="ARBA00022801"/>
    </source>
</evidence>
<dbReference type="GO" id="GO:0009062">
    <property type="term" value="P:fatty acid catabolic process"/>
    <property type="evidence" value="ECO:0007669"/>
    <property type="project" value="TreeGrafter"/>
</dbReference>
<proteinExistence type="inferred from homology"/>
<dbReference type="Proteomes" id="UP000216961">
    <property type="component" value="Unassembled WGS sequence"/>
</dbReference>
<gene>
    <name evidence="5" type="ORF">ABW02_23975</name>
    <name evidence="6" type="ORF">CHH57_13705</name>
</gene>
<accession>A0A0J1HYX6</accession>
<feature type="domain" description="HotDog ACOT-type" evidence="4">
    <location>
        <begin position="10"/>
        <end position="122"/>
    </location>
</feature>
<dbReference type="CDD" id="cd03442">
    <property type="entry name" value="BFIT_BACH"/>
    <property type="match status" value="1"/>
</dbReference>
<dbReference type="PATRIC" id="fig|1397.4.peg.4304"/>
<dbReference type="GeneID" id="56348015"/>
<sequence>MTVQEEKYCKESLVVKTSRIFPIDTNNHNSLFGGKLMSYIDDVASISASRHSRSDVVTASTDSVDFLFPIRPTDSVCLESYVTHTGKSSMEVFVKVIAENLKTGERKLAATSFLTFVALDENGKPRRVPKVIPQSEEETMLYNTAEQRVKIRKDRREHSKAFASVISTDMPWG</sequence>
<dbReference type="InterPro" id="IPR006683">
    <property type="entry name" value="Thioestr_dom"/>
</dbReference>
<evidence type="ECO:0000259" key="4">
    <source>
        <dbReference type="PROSITE" id="PS51770"/>
    </source>
</evidence>
<evidence type="ECO:0000313" key="7">
    <source>
        <dbReference type="Proteomes" id="UP000036045"/>
    </source>
</evidence>
<dbReference type="GO" id="GO:0005829">
    <property type="term" value="C:cytosol"/>
    <property type="evidence" value="ECO:0007669"/>
    <property type="project" value="TreeGrafter"/>
</dbReference>
<dbReference type="Pfam" id="PF03061">
    <property type="entry name" value="4HBT"/>
    <property type="match status" value="1"/>
</dbReference>
<keyword evidence="2 3" id="KW-0378">Hydrolase</keyword>
<dbReference type="InterPro" id="IPR029069">
    <property type="entry name" value="HotDog_dom_sf"/>
</dbReference>
<dbReference type="KEGG" id="bcir:C2I06_23085"/>
<dbReference type="PROSITE" id="PS51770">
    <property type="entry name" value="HOTDOG_ACOT"/>
    <property type="match status" value="1"/>
</dbReference>
<dbReference type="Proteomes" id="UP000036045">
    <property type="component" value="Unassembled WGS sequence"/>
</dbReference>
<evidence type="ECO:0000313" key="6">
    <source>
        <dbReference type="EMBL" id="PAD82673.1"/>
    </source>
</evidence>
<dbReference type="PANTHER" id="PTHR11049:SF24">
    <property type="entry name" value="CYTOSOLIC ACYL COENZYME A THIOESTER HYDROLASE"/>
    <property type="match status" value="1"/>
</dbReference>
<dbReference type="EMBL" id="LDPH01000042">
    <property type="protein sequence ID" value="KLV18901.1"/>
    <property type="molecule type" value="Genomic_DNA"/>
</dbReference>
<keyword evidence="7" id="KW-1185">Reference proteome</keyword>
<dbReference type="PANTHER" id="PTHR11049">
    <property type="entry name" value="ACYL COENZYME A THIOESTER HYDROLASE"/>
    <property type="match status" value="1"/>
</dbReference>
<dbReference type="InterPro" id="IPR033120">
    <property type="entry name" value="HOTDOG_ACOT"/>
</dbReference>
<evidence type="ECO:0000313" key="5">
    <source>
        <dbReference type="EMBL" id="KLV18901.1"/>
    </source>
</evidence>
<evidence type="ECO:0000256" key="3">
    <source>
        <dbReference type="PROSITE-ProRule" id="PRU01106"/>
    </source>
</evidence>
<dbReference type="InterPro" id="IPR040170">
    <property type="entry name" value="Cytosol_ACT"/>
</dbReference>
<organism evidence="5 7">
    <name type="scientific">Niallia circulans</name>
    <name type="common">Bacillus circulans</name>
    <dbReference type="NCBI Taxonomy" id="1397"/>
    <lineage>
        <taxon>Bacteria</taxon>
        <taxon>Bacillati</taxon>
        <taxon>Bacillota</taxon>
        <taxon>Bacilli</taxon>
        <taxon>Bacillales</taxon>
        <taxon>Bacillaceae</taxon>
        <taxon>Niallia</taxon>
    </lineage>
</organism>
<protein>
    <submittedName>
        <fullName evidence="5">Acyl-CoA thioester hydrolase</fullName>
    </submittedName>
    <submittedName>
        <fullName evidence="6">Acyl-CoA thioesterase</fullName>
    </submittedName>
</protein>
<dbReference type="RefSeq" id="WP_047944652.1">
    <property type="nucleotide sequence ID" value="NZ_CP026031.1"/>
</dbReference>
<reference evidence="6 8" key="2">
    <citation type="submission" date="2017-07" db="EMBL/GenBank/DDBJ databases">
        <title>Isolation and whole genome analysis of endospore-forming bacteria from heroin.</title>
        <authorList>
            <person name="Kalinowski J."/>
            <person name="Ahrens B."/>
            <person name="Al-Dilaimi A."/>
            <person name="Winkler A."/>
            <person name="Wibberg D."/>
            <person name="Schleenbecker U."/>
            <person name="Ruckert C."/>
            <person name="Wolfel R."/>
            <person name="Grass G."/>
        </authorList>
    </citation>
    <scope>NUCLEOTIDE SEQUENCE [LARGE SCALE GENOMIC DNA]</scope>
    <source>
        <strain evidence="6 8">7521-2</strain>
    </source>
</reference>
<evidence type="ECO:0000256" key="1">
    <source>
        <dbReference type="ARBA" id="ARBA00010458"/>
    </source>
</evidence>
<name>A0A0J1HYX6_NIACI</name>
<dbReference type="GO" id="GO:0052816">
    <property type="term" value="F:long-chain fatty acyl-CoA hydrolase activity"/>
    <property type="evidence" value="ECO:0007669"/>
    <property type="project" value="TreeGrafter"/>
</dbReference>
<dbReference type="Gene3D" id="3.10.129.10">
    <property type="entry name" value="Hotdog Thioesterase"/>
    <property type="match status" value="1"/>
</dbReference>
<reference evidence="5 7" key="1">
    <citation type="submission" date="2015-05" db="EMBL/GenBank/DDBJ databases">
        <title>Whole genome sequence and identification of bacterial endophytes from Costus igneus.</title>
        <authorList>
            <person name="Lee Y.P."/>
            <person name="Gan H.M."/>
            <person name="Eng W."/>
            <person name="Wheatley M.S."/>
            <person name="Caraballo A."/>
            <person name="Polter S."/>
            <person name="Savka M.A."/>
            <person name="Hudson A.O."/>
        </authorList>
    </citation>
    <scope>NUCLEOTIDE SEQUENCE [LARGE SCALE GENOMIC DNA]</scope>
    <source>
        <strain evidence="5 7">RIT379</strain>
    </source>
</reference>
<dbReference type="GO" id="GO:0006637">
    <property type="term" value="P:acyl-CoA metabolic process"/>
    <property type="evidence" value="ECO:0007669"/>
    <property type="project" value="TreeGrafter"/>
</dbReference>
<evidence type="ECO:0000313" key="8">
    <source>
        <dbReference type="Proteomes" id="UP000216961"/>
    </source>
</evidence>
<dbReference type="OrthoDB" id="9791628at2"/>
<dbReference type="SUPFAM" id="SSF54637">
    <property type="entry name" value="Thioesterase/thiol ester dehydrase-isomerase"/>
    <property type="match status" value="1"/>
</dbReference>
<comment type="similarity">
    <text evidence="1">Belongs to the acyl coenzyme A hydrolase family.</text>
</comment>
<comment type="caution">
    <text evidence="5">The sequence shown here is derived from an EMBL/GenBank/DDBJ whole genome shotgun (WGS) entry which is preliminary data.</text>
</comment>
<dbReference type="AlphaFoldDB" id="A0A0J1HYX6"/>
<dbReference type="EMBL" id="NPBQ01000085">
    <property type="protein sequence ID" value="PAD82673.1"/>
    <property type="molecule type" value="Genomic_DNA"/>
</dbReference>